<dbReference type="Proteomes" id="UP000091857">
    <property type="component" value="Chromosome 10"/>
</dbReference>
<dbReference type="Gene3D" id="2.40.330.10">
    <property type="entry name" value="DNA-binding pseudobarrel domain"/>
    <property type="match status" value="1"/>
</dbReference>
<keyword evidence="5" id="KW-0539">Nucleus</keyword>
<comment type="caution">
    <text evidence="7">The sequence shown here is derived from an EMBL/GenBank/DDBJ whole genome shotgun (WGS) entry which is preliminary data.</text>
</comment>
<proteinExistence type="predicted"/>
<dbReference type="InterPro" id="IPR015300">
    <property type="entry name" value="DNA-bd_pseudobarrel_sf"/>
</dbReference>
<organism evidence="7 8">
    <name type="scientific">Manihot esculenta</name>
    <name type="common">Cassava</name>
    <name type="synonym">Jatropha manihot</name>
    <dbReference type="NCBI Taxonomy" id="3983"/>
    <lineage>
        <taxon>Eukaryota</taxon>
        <taxon>Viridiplantae</taxon>
        <taxon>Streptophyta</taxon>
        <taxon>Embryophyta</taxon>
        <taxon>Tracheophyta</taxon>
        <taxon>Spermatophyta</taxon>
        <taxon>Magnoliopsida</taxon>
        <taxon>eudicotyledons</taxon>
        <taxon>Gunneridae</taxon>
        <taxon>Pentapetalae</taxon>
        <taxon>rosids</taxon>
        <taxon>fabids</taxon>
        <taxon>Malpighiales</taxon>
        <taxon>Euphorbiaceae</taxon>
        <taxon>Crotonoideae</taxon>
        <taxon>Manihoteae</taxon>
        <taxon>Manihot</taxon>
    </lineage>
</organism>
<name>A0A2C9V5I3_MANES</name>
<dbReference type="GO" id="GO:0005634">
    <property type="term" value="C:nucleus"/>
    <property type="evidence" value="ECO:0007669"/>
    <property type="project" value="UniProtKB-SubCell"/>
</dbReference>
<dbReference type="Pfam" id="PF02362">
    <property type="entry name" value="B3"/>
    <property type="match status" value="1"/>
</dbReference>
<feature type="domain" description="TF-B3" evidence="6">
    <location>
        <begin position="4"/>
        <end position="93"/>
    </location>
</feature>
<dbReference type="CDD" id="cd10017">
    <property type="entry name" value="B3_DNA"/>
    <property type="match status" value="1"/>
</dbReference>
<dbReference type="SUPFAM" id="SSF101936">
    <property type="entry name" value="DNA-binding pseudobarrel domain"/>
    <property type="match status" value="1"/>
</dbReference>
<dbReference type="GO" id="GO:0003677">
    <property type="term" value="F:DNA binding"/>
    <property type="evidence" value="ECO:0007669"/>
    <property type="project" value="UniProtKB-KW"/>
</dbReference>
<keyword evidence="8" id="KW-1185">Reference proteome</keyword>
<accession>A0A2C9V5I3</accession>
<dbReference type="InterPro" id="IPR003340">
    <property type="entry name" value="B3_DNA-bd"/>
</dbReference>
<evidence type="ECO:0000259" key="6">
    <source>
        <dbReference type="Pfam" id="PF02362"/>
    </source>
</evidence>
<dbReference type="AlphaFoldDB" id="A0A2C9V5I3"/>
<reference evidence="8" key="1">
    <citation type="journal article" date="2016" name="Nat. Biotechnol.">
        <title>Sequencing wild and cultivated cassava and related species reveals extensive interspecific hybridization and genetic diversity.</title>
        <authorList>
            <person name="Bredeson J.V."/>
            <person name="Lyons J.B."/>
            <person name="Prochnik S.E."/>
            <person name="Wu G.A."/>
            <person name="Ha C.M."/>
            <person name="Edsinger-Gonzales E."/>
            <person name="Grimwood J."/>
            <person name="Schmutz J."/>
            <person name="Rabbi I.Y."/>
            <person name="Egesi C."/>
            <person name="Nauluvula P."/>
            <person name="Lebot V."/>
            <person name="Ndunguru J."/>
            <person name="Mkamilo G."/>
            <person name="Bart R.S."/>
            <person name="Setter T.L."/>
            <person name="Gleadow R.M."/>
            <person name="Kulakow P."/>
            <person name="Ferguson M.E."/>
            <person name="Rounsley S."/>
            <person name="Rokhsar D.S."/>
        </authorList>
    </citation>
    <scope>NUCLEOTIDE SEQUENCE [LARGE SCALE GENOMIC DNA]</scope>
    <source>
        <strain evidence="8">cv. AM560-2</strain>
    </source>
</reference>
<gene>
    <name evidence="7" type="ORF">MANES_10G120700v8</name>
</gene>
<keyword evidence="4" id="KW-0804">Transcription</keyword>
<keyword evidence="2" id="KW-0805">Transcription regulation</keyword>
<dbReference type="SMR" id="A0A2C9V5I3"/>
<evidence type="ECO:0000256" key="2">
    <source>
        <dbReference type="ARBA" id="ARBA00023015"/>
    </source>
</evidence>
<dbReference type="Gramene" id="Manes.10G120700.1.v8.1">
    <property type="protein sequence ID" value="Manes.10G120700.1.v8.1.CDS.1"/>
    <property type="gene ID" value="Manes.10G120700.v8.1"/>
</dbReference>
<evidence type="ECO:0000256" key="3">
    <source>
        <dbReference type="ARBA" id="ARBA00023125"/>
    </source>
</evidence>
<keyword evidence="3" id="KW-0238">DNA-binding</keyword>
<evidence type="ECO:0000313" key="7">
    <source>
        <dbReference type="EMBL" id="OAY39774.1"/>
    </source>
</evidence>
<dbReference type="EMBL" id="CM004396">
    <property type="protein sequence ID" value="OAY39774.1"/>
    <property type="molecule type" value="Genomic_DNA"/>
</dbReference>
<comment type="subcellular location">
    <subcellularLocation>
        <location evidence="1">Nucleus</location>
    </subcellularLocation>
</comment>
<evidence type="ECO:0000313" key="8">
    <source>
        <dbReference type="Proteomes" id="UP000091857"/>
    </source>
</evidence>
<evidence type="ECO:0000256" key="4">
    <source>
        <dbReference type="ARBA" id="ARBA00023163"/>
    </source>
</evidence>
<sequence length="106" mass="12119">MEIFSKILTSVDINKGLEIPHDRCDDVLAELQITGQRMEILVADMQGNPWNFVCFTKSGNKQLPKPVFKKGWLEFACHWNLAAGTTITFYKEIDQATGAQYKIRVR</sequence>
<evidence type="ECO:0000256" key="1">
    <source>
        <dbReference type="ARBA" id="ARBA00004123"/>
    </source>
</evidence>
<protein>
    <recommendedName>
        <fullName evidence="6">TF-B3 domain-containing protein</fullName>
    </recommendedName>
</protein>
<evidence type="ECO:0000256" key="5">
    <source>
        <dbReference type="ARBA" id="ARBA00023242"/>
    </source>
</evidence>